<reference evidence="1 2" key="2">
    <citation type="journal article" date="2018" name="New Phytol.">
        <title>High intraspecific genome diversity in the model arbuscular mycorrhizal symbiont Rhizophagus irregularis.</title>
        <authorList>
            <person name="Chen E.C.H."/>
            <person name="Morin E."/>
            <person name="Beaudet D."/>
            <person name="Noel J."/>
            <person name="Yildirir G."/>
            <person name="Ndikumana S."/>
            <person name="Charron P."/>
            <person name="St-Onge C."/>
            <person name="Giorgi J."/>
            <person name="Kruger M."/>
            <person name="Marton T."/>
            <person name="Ropars J."/>
            <person name="Grigoriev I.V."/>
            <person name="Hainaut M."/>
            <person name="Henrissat B."/>
            <person name="Roux C."/>
            <person name="Martin F."/>
            <person name="Corradi N."/>
        </authorList>
    </citation>
    <scope>NUCLEOTIDE SEQUENCE [LARGE SCALE GENOMIC DNA]</scope>
    <source>
        <strain evidence="1 2">DAOM 197198</strain>
    </source>
</reference>
<keyword evidence="2" id="KW-1185">Reference proteome</keyword>
<dbReference type="AlphaFoldDB" id="A0A2P4QB02"/>
<evidence type="ECO:0000313" key="2">
    <source>
        <dbReference type="Proteomes" id="UP000018888"/>
    </source>
</evidence>
<accession>A0A2P4QB02</accession>
<evidence type="ECO:0000313" key="1">
    <source>
        <dbReference type="EMBL" id="POG74820.1"/>
    </source>
</evidence>
<dbReference type="Proteomes" id="UP000018888">
    <property type="component" value="Unassembled WGS sequence"/>
</dbReference>
<reference evidence="1 2" key="1">
    <citation type="journal article" date="2013" name="Proc. Natl. Acad. Sci. U.S.A.">
        <title>Genome of an arbuscular mycorrhizal fungus provides insight into the oldest plant symbiosis.</title>
        <authorList>
            <person name="Tisserant E."/>
            <person name="Malbreil M."/>
            <person name="Kuo A."/>
            <person name="Kohler A."/>
            <person name="Symeonidi A."/>
            <person name="Balestrini R."/>
            <person name="Charron P."/>
            <person name="Duensing N."/>
            <person name="Frei Dit Frey N."/>
            <person name="Gianinazzi-Pearson V."/>
            <person name="Gilbert L.B."/>
            <person name="Handa Y."/>
            <person name="Herr J.R."/>
            <person name="Hijri M."/>
            <person name="Koul R."/>
            <person name="Kawaguchi M."/>
            <person name="Krajinski F."/>
            <person name="Lammers P.J."/>
            <person name="Masclaux F.G."/>
            <person name="Murat C."/>
            <person name="Morin E."/>
            <person name="Ndikumana S."/>
            <person name="Pagni M."/>
            <person name="Petitpierre D."/>
            <person name="Requena N."/>
            <person name="Rosikiewicz P."/>
            <person name="Riley R."/>
            <person name="Saito K."/>
            <person name="San Clemente H."/>
            <person name="Shapiro H."/>
            <person name="van Tuinen D."/>
            <person name="Becard G."/>
            <person name="Bonfante P."/>
            <person name="Paszkowski U."/>
            <person name="Shachar-Hill Y.Y."/>
            <person name="Tuskan G.A."/>
            <person name="Young P.W."/>
            <person name="Sanders I.R."/>
            <person name="Henrissat B."/>
            <person name="Rensing S.A."/>
            <person name="Grigoriev I.V."/>
            <person name="Corradi N."/>
            <person name="Roux C."/>
            <person name="Martin F."/>
        </authorList>
    </citation>
    <scope>NUCLEOTIDE SEQUENCE [LARGE SCALE GENOMIC DNA]</scope>
    <source>
        <strain evidence="1 2">DAOM 197198</strain>
    </source>
</reference>
<sequence>MELEFQMGRKGHLLNIEPGFQTGTEDYKDTIRLYGNVTFRLYDTNLNIAEIT</sequence>
<name>A0A2P4QB02_RHIID</name>
<proteinExistence type="predicted"/>
<protein>
    <submittedName>
        <fullName evidence="1">Uncharacterized protein</fullName>
    </submittedName>
</protein>
<dbReference type="EMBL" id="AUPC02000067">
    <property type="protein sequence ID" value="POG74820.1"/>
    <property type="molecule type" value="Genomic_DNA"/>
</dbReference>
<comment type="caution">
    <text evidence="1">The sequence shown here is derived from an EMBL/GenBank/DDBJ whole genome shotgun (WGS) entry which is preliminary data.</text>
</comment>
<gene>
    <name evidence="1" type="ORF">GLOIN_2v1770870</name>
</gene>
<organism evidence="1 2">
    <name type="scientific">Rhizophagus irregularis (strain DAOM 181602 / DAOM 197198 / MUCL 43194)</name>
    <name type="common">Arbuscular mycorrhizal fungus</name>
    <name type="synonym">Glomus intraradices</name>
    <dbReference type="NCBI Taxonomy" id="747089"/>
    <lineage>
        <taxon>Eukaryota</taxon>
        <taxon>Fungi</taxon>
        <taxon>Fungi incertae sedis</taxon>
        <taxon>Mucoromycota</taxon>
        <taxon>Glomeromycotina</taxon>
        <taxon>Glomeromycetes</taxon>
        <taxon>Glomerales</taxon>
        <taxon>Glomeraceae</taxon>
        <taxon>Rhizophagus</taxon>
    </lineage>
</organism>